<dbReference type="AlphaFoldDB" id="A0A0N4XTF4"/>
<gene>
    <name evidence="3" type="ORF">NBR_LOCUS5877</name>
</gene>
<reference evidence="5" key="1">
    <citation type="submission" date="2017-02" db="UniProtKB">
        <authorList>
            <consortium name="WormBaseParasite"/>
        </authorList>
    </citation>
    <scope>IDENTIFICATION</scope>
</reference>
<dbReference type="Proteomes" id="UP000271162">
    <property type="component" value="Unassembled WGS sequence"/>
</dbReference>
<evidence type="ECO:0000256" key="2">
    <source>
        <dbReference type="SAM" id="SignalP"/>
    </source>
</evidence>
<dbReference type="OMA" id="YGKMGPI"/>
<keyword evidence="4" id="KW-1185">Reference proteome</keyword>
<sequence>MLHLLLIVTILFSVNFVSSEAHPPKLELAESPVLFGTIHGSPVIAVYHGSTDVLKEDIQNKDTEDDPLSKMGTLLE</sequence>
<dbReference type="WBParaSite" id="NBR_0000587601-mRNA-1">
    <property type="protein sequence ID" value="NBR_0000587601-mRNA-1"/>
    <property type="gene ID" value="NBR_0000587601"/>
</dbReference>
<accession>A0A0N4XTF4</accession>
<keyword evidence="2" id="KW-0732">Signal</keyword>
<protein>
    <submittedName>
        <fullName evidence="5">COesterase domain-containing protein</fullName>
    </submittedName>
</protein>
<evidence type="ECO:0000313" key="5">
    <source>
        <dbReference type="WBParaSite" id="NBR_0000587601-mRNA-1"/>
    </source>
</evidence>
<reference evidence="3 4" key="2">
    <citation type="submission" date="2018-11" db="EMBL/GenBank/DDBJ databases">
        <authorList>
            <consortium name="Pathogen Informatics"/>
        </authorList>
    </citation>
    <scope>NUCLEOTIDE SEQUENCE [LARGE SCALE GENOMIC DNA]</scope>
</reference>
<name>A0A0N4XTF4_NIPBR</name>
<organism evidence="5">
    <name type="scientific">Nippostrongylus brasiliensis</name>
    <name type="common">Rat hookworm</name>
    <dbReference type="NCBI Taxonomy" id="27835"/>
    <lineage>
        <taxon>Eukaryota</taxon>
        <taxon>Metazoa</taxon>
        <taxon>Ecdysozoa</taxon>
        <taxon>Nematoda</taxon>
        <taxon>Chromadorea</taxon>
        <taxon>Rhabditida</taxon>
        <taxon>Rhabditina</taxon>
        <taxon>Rhabditomorpha</taxon>
        <taxon>Strongyloidea</taxon>
        <taxon>Heligmosomidae</taxon>
        <taxon>Nippostrongylus</taxon>
    </lineage>
</organism>
<evidence type="ECO:0000313" key="4">
    <source>
        <dbReference type="Proteomes" id="UP000271162"/>
    </source>
</evidence>
<feature type="chain" id="PRO_5043124777" evidence="2">
    <location>
        <begin position="20"/>
        <end position="76"/>
    </location>
</feature>
<evidence type="ECO:0000313" key="3">
    <source>
        <dbReference type="EMBL" id="VDL69466.1"/>
    </source>
</evidence>
<dbReference type="EMBL" id="UYSL01019762">
    <property type="protein sequence ID" value="VDL69466.1"/>
    <property type="molecule type" value="Genomic_DNA"/>
</dbReference>
<evidence type="ECO:0000256" key="1">
    <source>
        <dbReference type="SAM" id="MobiDB-lite"/>
    </source>
</evidence>
<proteinExistence type="predicted"/>
<feature type="region of interest" description="Disordered" evidence="1">
    <location>
        <begin position="57"/>
        <end position="76"/>
    </location>
</feature>
<feature type="signal peptide" evidence="2">
    <location>
        <begin position="1"/>
        <end position="19"/>
    </location>
</feature>